<proteinExistence type="predicted"/>
<evidence type="ECO:0000313" key="2">
    <source>
        <dbReference type="Proteomes" id="UP000596095"/>
    </source>
</evidence>
<organism evidence="1 2">
    <name type="scientific">Stenotrophomonas maltophilia</name>
    <name type="common">Pseudomonas maltophilia</name>
    <name type="synonym">Xanthomonas maltophilia</name>
    <dbReference type="NCBI Taxonomy" id="40324"/>
    <lineage>
        <taxon>Bacteria</taxon>
        <taxon>Pseudomonadati</taxon>
        <taxon>Pseudomonadota</taxon>
        <taxon>Gammaproteobacteria</taxon>
        <taxon>Lysobacterales</taxon>
        <taxon>Lysobacteraceae</taxon>
        <taxon>Stenotrophomonas</taxon>
        <taxon>Stenotrophomonas maltophilia group</taxon>
    </lineage>
</organism>
<accession>A0ABD7C0A7</accession>
<dbReference type="Proteomes" id="UP000596095">
    <property type="component" value="Chromosome"/>
</dbReference>
<dbReference type="EMBL" id="CP067993">
    <property type="protein sequence ID" value="QQQ41329.1"/>
    <property type="molecule type" value="Genomic_DNA"/>
</dbReference>
<reference evidence="1 2" key="1">
    <citation type="submission" date="2021-01" db="EMBL/GenBank/DDBJ databases">
        <title>Genome Characterization of a novel Stenotrophomonas isolate with high keratinase activity.</title>
        <authorList>
            <person name="Cao Z.-J."/>
        </authorList>
    </citation>
    <scope>NUCLEOTIDE SEQUENCE [LARGE SCALE GENOMIC DNA]</scope>
    <source>
        <strain evidence="1 2">DHHJ</strain>
    </source>
</reference>
<evidence type="ECO:0000313" key="1">
    <source>
        <dbReference type="EMBL" id="QQQ41329.1"/>
    </source>
</evidence>
<dbReference type="RefSeq" id="WP_201116998.1">
    <property type="nucleotide sequence ID" value="NZ_CP067993.1"/>
</dbReference>
<dbReference type="Pfam" id="PF26211">
    <property type="entry name" value="Phage_phiTE_072"/>
    <property type="match status" value="1"/>
</dbReference>
<protein>
    <submittedName>
        <fullName evidence="1">Uncharacterized protein</fullName>
    </submittedName>
</protein>
<gene>
    <name evidence="1" type="ORF">JJL50_15410</name>
</gene>
<sequence>MNAANLIDTLLARPQARWFRSTASGGSALATGIVVSVQELEELRTALPASLPGALWCLHVLGMDDVHPAPSKAHAEKAAAWHNEQFKDQAARLGISIEARVAAWPHSAESHAAGVGDFIPQWLIPQWQLDALQSEGSQSIPAADHGQQPQGIRLIEIPRRNFLDPINVFVQDYELGRGRIVVTCYGQAWCAFWGAMGNRTVMQFVAGCDVDYVAGNMLQGRQTRITKREREYTARIAAEVISEFQTLLGVGK</sequence>
<dbReference type="InterPro" id="IPR058701">
    <property type="entry name" value="PhiTE_072-like"/>
</dbReference>
<dbReference type="AlphaFoldDB" id="A0ABD7C0A7"/>
<name>A0ABD7C0A7_STEMA</name>